<dbReference type="AlphaFoldDB" id="G7TJA3"/>
<dbReference type="Proteomes" id="UP000008851">
    <property type="component" value="Chromosome"/>
</dbReference>
<dbReference type="KEGG" id="xor:XOC_2815"/>
<evidence type="ECO:0000313" key="1">
    <source>
        <dbReference type="EMBL" id="AEQ96922.1"/>
    </source>
</evidence>
<organism evidence="1 2">
    <name type="scientific">Xanthomonas oryzae pv. oryzicola (strain BLS256)</name>
    <dbReference type="NCBI Taxonomy" id="383407"/>
    <lineage>
        <taxon>Bacteria</taxon>
        <taxon>Pseudomonadati</taxon>
        <taxon>Pseudomonadota</taxon>
        <taxon>Gammaproteobacteria</taxon>
        <taxon>Lysobacterales</taxon>
        <taxon>Lysobacteraceae</taxon>
        <taxon>Xanthomonas</taxon>
    </lineage>
</organism>
<evidence type="ECO:0008006" key="3">
    <source>
        <dbReference type="Google" id="ProtNLM"/>
    </source>
</evidence>
<gene>
    <name evidence="1" type="ORF">XOC_2815</name>
</gene>
<accession>G7TJA3</accession>
<dbReference type="InterPro" id="IPR039498">
    <property type="entry name" value="NTP_transf_5"/>
</dbReference>
<evidence type="ECO:0000313" key="2">
    <source>
        <dbReference type="Proteomes" id="UP000008851"/>
    </source>
</evidence>
<sequence>MATPLVEPALARSHAVSSIVSPDRTTRMQPSLRTIKHRLHTATERLAQELAQPGDALPQWDRLQWQLAAAAAAAHGVSPLLQRRSLWQNAEWNTFLSEQRGHVEDRHRRIALLLTRIDAAARGAGIALVGLKGTALHRLGVYLPGDRPMADIDLLVEPEDAPAAATLLCELGYVASFEQWKHQVFKPMQGEAVAGLGEHRDAPINIELHTRIQERLPVSSVEITARIRPERPQPGLNPYPSIGALMCHLLLHAAGGICHRSIRLMHLHDLALLATRMGPRDWEELWEDASMPPWWALPPLLLLQRYYRAVVPAAVMARLHGICPALLRLRAARQTLTAASCSHLWLSALPGIEWSRSFGEARQYLHNRVVPSAESRKERANMLQTQLWLQDQPWLRQTQARRLMTRLTRPVPRTDMLYVVRAALDGYLQPA</sequence>
<protein>
    <recommendedName>
        <fullName evidence="3">Nucleotidyltransferase family protein</fullName>
    </recommendedName>
</protein>
<name>G7TJA3_XANOB</name>
<dbReference type="Pfam" id="PF14907">
    <property type="entry name" value="NTP_transf_5"/>
    <property type="match status" value="1"/>
</dbReference>
<proteinExistence type="predicted"/>
<dbReference type="EMBL" id="CP003057">
    <property type="protein sequence ID" value="AEQ96922.1"/>
    <property type="molecule type" value="Genomic_DNA"/>
</dbReference>
<dbReference type="eggNOG" id="ENOG5033CEF">
    <property type="taxonomic scope" value="Bacteria"/>
</dbReference>
<dbReference type="HOGENOM" id="CLU_674306_0_0_6"/>
<reference evidence="1 2" key="1">
    <citation type="journal article" date="2011" name="J. Bacteriol.">
        <title>Two new complete genome sequences offer insight into host and tissue specificity of plant pathogenic Xanthomonas spp.</title>
        <authorList>
            <person name="Bogdanove A.J."/>
            <person name="Koebnik R."/>
            <person name="Lu H."/>
            <person name="Furutani A."/>
            <person name="Angiuoli S.V."/>
            <person name="Patil P.B."/>
            <person name="Van Sluys M.A."/>
            <person name="Ryan R.P."/>
            <person name="Meyer D.F."/>
            <person name="Han S.W."/>
            <person name="Aparna G."/>
            <person name="Rajaram M."/>
            <person name="Delcher A.L."/>
            <person name="Phillippy A.M."/>
            <person name="Puiu D."/>
            <person name="Schatz M.C."/>
            <person name="Shumway M."/>
            <person name="Sommer D.D."/>
            <person name="Trapnell C."/>
            <person name="Benahmed F."/>
            <person name="Dimitrov G."/>
            <person name="Madupu R."/>
            <person name="Radune D."/>
            <person name="Sullivan S."/>
            <person name="Jha G."/>
            <person name="Ishihara H."/>
            <person name="Lee S.W."/>
            <person name="Pandey A."/>
            <person name="Sharma V."/>
            <person name="Sriariyanun M."/>
            <person name="Szurek B."/>
            <person name="Vera-Cruz C.M."/>
            <person name="Dorman K.S."/>
            <person name="Ronald P.C."/>
            <person name="Verdier V."/>
            <person name="Dow J.M."/>
            <person name="Sonti R.V."/>
            <person name="Tsuge S."/>
            <person name="Brendel V.P."/>
            <person name="Rabinowicz P.D."/>
            <person name="Leach J.E."/>
            <person name="White F.F."/>
            <person name="Salzberg S.L."/>
        </authorList>
    </citation>
    <scope>NUCLEOTIDE SEQUENCE [LARGE SCALE GENOMIC DNA]</scope>
    <source>
        <strain evidence="1 2">BLS256</strain>
    </source>
</reference>